<feature type="transmembrane region" description="Helical" evidence="6">
    <location>
        <begin position="300"/>
        <end position="316"/>
    </location>
</feature>
<dbReference type="InterPro" id="IPR001851">
    <property type="entry name" value="ABC_transp_permease"/>
</dbReference>
<dbReference type="PANTHER" id="PTHR32196">
    <property type="entry name" value="ABC TRANSPORTER PERMEASE PROTEIN YPHD-RELATED-RELATED"/>
    <property type="match status" value="1"/>
</dbReference>
<evidence type="ECO:0000256" key="3">
    <source>
        <dbReference type="ARBA" id="ARBA00022692"/>
    </source>
</evidence>
<dbReference type="Pfam" id="PF02653">
    <property type="entry name" value="BPD_transp_2"/>
    <property type="match status" value="1"/>
</dbReference>
<organism evidence="7 8">
    <name type="scientific">Wansuia hejianensis</name>
    <dbReference type="NCBI Taxonomy" id="2763667"/>
    <lineage>
        <taxon>Bacteria</taxon>
        <taxon>Bacillati</taxon>
        <taxon>Bacillota</taxon>
        <taxon>Clostridia</taxon>
        <taxon>Lachnospirales</taxon>
        <taxon>Lachnospiraceae</taxon>
        <taxon>Wansuia</taxon>
    </lineage>
</organism>
<keyword evidence="5 6" id="KW-0472">Membrane</keyword>
<reference evidence="7 8" key="1">
    <citation type="submission" date="2020-08" db="EMBL/GenBank/DDBJ databases">
        <authorList>
            <person name="Liu C."/>
            <person name="Sun Q."/>
        </authorList>
    </citation>
    <scope>NUCLEOTIDE SEQUENCE [LARGE SCALE GENOMIC DNA]</scope>
    <source>
        <strain evidence="7 8">NSJ-29</strain>
    </source>
</reference>
<comment type="subcellular location">
    <subcellularLocation>
        <location evidence="1">Cell membrane</location>
        <topology evidence="1">Multi-pass membrane protein</topology>
    </subcellularLocation>
</comment>
<dbReference type="EMBL" id="CP060635">
    <property type="protein sequence ID" value="QNM08534.1"/>
    <property type="molecule type" value="Genomic_DNA"/>
</dbReference>
<evidence type="ECO:0000256" key="2">
    <source>
        <dbReference type="ARBA" id="ARBA00022475"/>
    </source>
</evidence>
<dbReference type="Proteomes" id="UP000515860">
    <property type="component" value="Chromosome"/>
</dbReference>
<keyword evidence="8" id="KW-1185">Reference proteome</keyword>
<keyword evidence="4 6" id="KW-1133">Transmembrane helix</keyword>
<keyword evidence="3 6" id="KW-0812">Transmembrane</keyword>
<evidence type="ECO:0000313" key="7">
    <source>
        <dbReference type="EMBL" id="QNM08534.1"/>
    </source>
</evidence>
<dbReference type="KEGG" id="whj:H9Q79_17015"/>
<sequence length="321" mass="33266">MNKNRSGDSAKKINVGAILGKYGVYIALLVLFIAMSVASSSFLTVTNIFNILKQNAVYGVLAVGMTFVIVTGGIDLSVGAIVAMAACFATKLAQEGTTTPVVAAMFVGILAGVACGAFSGFFISYANIPAFIATLATCTMVRGIVYVFTDGRPITGVTKAYQYIGRASWGVVPVAVVIYAGFLIVGTFLLKYTKYGRHVFAVGGNKKAAVVSGVNVKLTEFMVYVICGFCAAFAGLLLSSRIQTGQPAGGEGYELDAITAAVIGGASLSGGKGSVFGSFIGILVVGILTNGLDLMNVSSYYQQIIKGAIILLAVLADRKKE</sequence>
<dbReference type="CDD" id="cd06579">
    <property type="entry name" value="TM_PBP1_transp_AraH_like"/>
    <property type="match status" value="1"/>
</dbReference>
<evidence type="ECO:0000256" key="4">
    <source>
        <dbReference type="ARBA" id="ARBA00022989"/>
    </source>
</evidence>
<dbReference type="PANTHER" id="PTHR32196:SF72">
    <property type="entry name" value="RIBOSE IMPORT PERMEASE PROTEIN RBSC"/>
    <property type="match status" value="1"/>
</dbReference>
<evidence type="ECO:0000256" key="6">
    <source>
        <dbReference type="SAM" id="Phobius"/>
    </source>
</evidence>
<dbReference type="GO" id="GO:0005886">
    <property type="term" value="C:plasma membrane"/>
    <property type="evidence" value="ECO:0007669"/>
    <property type="project" value="UniProtKB-SubCell"/>
</dbReference>
<name>A0A7G9GCK2_9FIRM</name>
<evidence type="ECO:0000313" key="8">
    <source>
        <dbReference type="Proteomes" id="UP000515860"/>
    </source>
</evidence>
<evidence type="ECO:0000256" key="5">
    <source>
        <dbReference type="ARBA" id="ARBA00023136"/>
    </source>
</evidence>
<feature type="transmembrane region" description="Helical" evidence="6">
    <location>
        <begin position="56"/>
        <end position="89"/>
    </location>
</feature>
<accession>A0A7G9GCK2</accession>
<feature type="transmembrane region" description="Helical" evidence="6">
    <location>
        <begin position="101"/>
        <end position="122"/>
    </location>
</feature>
<gene>
    <name evidence="7" type="ORF">H9Q79_17015</name>
</gene>
<proteinExistence type="predicted"/>
<dbReference type="AlphaFoldDB" id="A0A7G9GCK2"/>
<protein>
    <submittedName>
        <fullName evidence="7">ABC transporter permease</fullName>
    </submittedName>
</protein>
<feature type="transmembrane region" description="Helical" evidence="6">
    <location>
        <begin position="128"/>
        <end position="148"/>
    </location>
</feature>
<feature type="transmembrane region" description="Helical" evidence="6">
    <location>
        <begin position="260"/>
        <end position="288"/>
    </location>
</feature>
<dbReference type="RefSeq" id="WP_249328782.1">
    <property type="nucleotide sequence ID" value="NZ_CP060635.1"/>
</dbReference>
<keyword evidence="2" id="KW-1003">Cell membrane</keyword>
<dbReference type="GO" id="GO:0022857">
    <property type="term" value="F:transmembrane transporter activity"/>
    <property type="evidence" value="ECO:0007669"/>
    <property type="project" value="InterPro"/>
</dbReference>
<feature type="transmembrane region" description="Helical" evidence="6">
    <location>
        <begin position="169"/>
        <end position="190"/>
    </location>
</feature>
<feature type="transmembrane region" description="Helical" evidence="6">
    <location>
        <begin position="221"/>
        <end position="239"/>
    </location>
</feature>
<feature type="transmembrane region" description="Helical" evidence="6">
    <location>
        <begin position="22"/>
        <end position="44"/>
    </location>
</feature>
<evidence type="ECO:0000256" key="1">
    <source>
        <dbReference type="ARBA" id="ARBA00004651"/>
    </source>
</evidence>